<dbReference type="InterPro" id="IPR050300">
    <property type="entry name" value="GDXG_lipolytic_enzyme"/>
</dbReference>
<gene>
    <name evidence="3" type="ORF">GQF03_11400</name>
</gene>
<feature type="domain" description="Alpha/beta hydrolase fold-3" evidence="2">
    <location>
        <begin position="78"/>
        <end position="210"/>
    </location>
</feature>
<evidence type="ECO:0000259" key="2">
    <source>
        <dbReference type="Pfam" id="PF07859"/>
    </source>
</evidence>
<sequence>MEKRTDMNGKSPEEIKHLNLEYLPRLTVPNAEEYFDAAARRSADARDRMTCHIDIPYGATELQRLDIFPAPNPDAPVLIFIHGGYWRALDKSVYSDIAEPFVAAGATVVIPNYDLCPTVTIAEIVDEMRRCLNWTYANIANFHGNPARIFVAGHSAGGHLTGMMMATDWQAEGLPRDLLKGAAPISGLFDIEPHRHTDLQADIRLTEQEAAALSPQNLPLTARCPVICAVGGGESASFHRQSKDFTEKCRAEGLPCDYLELDKDNHFDITDRLHRPGDPLTRALKRLMGI</sequence>
<dbReference type="InterPro" id="IPR029058">
    <property type="entry name" value="AB_hydrolase_fold"/>
</dbReference>
<dbReference type="Gene3D" id="3.40.50.1820">
    <property type="entry name" value="alpha/beta hydrolase"/>
    <property type="match status" value="1"/>
</dbReference>
<evidence type="ECO:0000313" key="3">
    <source>
        <dbReference type="EMBL" id="MZR22939.1"/>
    </source>
</evidence>
<dbReference type="EMBL" id="WTVA01000004">
    <property type="protein sequence ID" value="MZR22939.1"/>
    <property type="molecule type" value="Genomic_DNA"/>
</dbReference>
<keyword evidence="1 3" id="KW-0378">Hydrolase</keyword>
<evidence type="ECO:0000256" key="1">
    <source>
        <dbReference type="ARBA" id="ARBA00022801"/>
    </source>
</evidence>
<dbReference type="Proteomes" id="UP000445696">
    <property type="component" value="Unassembled WGS sequence"/>
</dbReference>
<dbReference type="AlphaFoldDB" id="A0A845MGK2"/>
<reference evidence="3 4" key="1">
    <citation type="journal article" date="2014" name="Int. J. Syst. Evol. Microbiol.">
        <title>Sneathiella chungangensis sp. nov., isolated from a marine sand, and emended description of the genus Sneathiella.</title>
        <authorList>
            <person name="Siamphan C."/>
            <person name="Kim H."/>
            <person name="Lee J.S."/>
            <person name="Kim W."/>
        </authorList>
    </citation>
    <scope>NUCLEOTIDE SEQUENCE [LARGE SCALE GENOMIC DNA]</scope>
    <source>
        <strain evidence="3 4">KCTC 32476</strain>
    </source>
</reference>
<proteinExistence type="predicted"/>
<dbReference type="PANTHER" id="PTHR48081:SF33">
    <property type="entry name" value="KYNURENINE FORMAMIDASE"/>
    <property type="match status" value="1"/>
</dbReference>
<accession>A0A845MGK2</accession>
<protein>
    <submittedName>
        <fullName evidence="3">Alpha/beta hydrolase fold domain-containing protein</fullName>
    </submittedName>
</protein>
<dbReference type="InterPro" id="IPR013094">
    <property type="entry name" value="AB_hydrolase_3"/>
</dbReference>
<keyword evidence="4" id="KW-1185">Reference proteome</keyword>
<dbReference type="Pfam" id="PF07859">
    <property type="entry name" value="Abhydrolase_3"/>
    <property type="match status" value="1"/>
</dbReference>
<organism evidence="3 4">
    <name type="scientific">Sneathiella chungangensis</name>
    <dbReference type="NCBI Taxonomy" id="1418234"/>
    <lineage>
        <taxon>Bacteria</taxon>
        <taxon>Pseudomonadati</taxon>
        <taxon>Pseudomonadota</taxon>
        <taxon>Alphaproteobacteria</taxon>
        <taxon>Sneathiellales</taxon>
        <taxon>Sneathiellaceae</taxon>
        <taxon>Sneathiella</taxon>
    </lineage>
</organism>
<name>A0A845MGK2_9PROT</name>
<dbReference type="GO" id="GO:0016787">
    <property type="term" value="F:hydrolase activity"/>
    <property type="evidence" value="ECO:0007669"/>
    <property type="project" value="UniProtKB-KW"/>
</dbReference>
<evidence type="ECO:0000313" key="4">
    <source>
        <dbReference type="Proteomes" id="UP000445696"/>
    </source>
</evidence>
<dbReference type="PANTHER" id="PTHR48081">
    <property type="entry name" value="AB HYDROLASE SUPERFAMILY PROTEIN C4A8.06C"/>
    <property type="match status" value="1"/>
</dbReference>
<dbReference type="SUPFAM" id="SSF53474">
    <property type="entry name" value="alpha/beta-Hydrolases"/>
    <property type="match status" value="1"/>
</dbReference>
<comment type="caution">
    <text evidence="3">The sequence shown here is derived from an EMBL/GenBank/DDBJ whole genome shotgun (WGS) entry which is preliminary data.</text>
</comment>